<feature type="region of interest" description="Disordered" evidence="1">
    <location>
        <begin position="262"/>
        <end position="284"/>
    </location>
</feature>
<dbReference type="EMBL" id="JANIEX010000133">
    <property type="protein sequence ID" value="KAJ3572659.1"/>
    <property type="molecule type" value="Genomic_DNA"/>
</dbReference>
<reference evidence="3" key="1">
    <citation type="submission" date="2022-07" db="EMBL/GenBank/DDBJ databases">
        <title>Genome Sequence of Leucocoprinus birnbaumii.</title>
        <authorList>
            <person name="Buettner E."/>
        </authorList>
    </citation>
    <scope>NUCLEOTIDE SEQUENCE</scope>
    <source>
        <strain evidence="3">VT141</strain>
    </source>
</reference>
<gene>
    <name evidence="3" type="ORF">NP233_g2930</name>
</gene>
<protein>
    <submittedName>
        <fullName evidence="3">Uncharacterized protein</fullName>
    </submittedName>
</protein>
<dbReference type="AlphaFoldDB" id="A0AAD5VXZ7"/>
<keyword evidence="4" id="KW-1185">Reference proteome</keyword>
<evidence type="ECO:0000313" key="3">
    <source>
        <dbReference type="EMBL" id="KAJ3572659.1"/>
    </source>
</evidence>
<organism evidence="3 4">
    <name type="scientific">Leucocoprinus birnbaumii</name>
    <dbReference type="NCBI Taxonomy" id="56174"/>
    <lineage>
        <taxon>Eukaryota</taxon>
        <taxon>Fungi</taxon>
        <taxon>Dikarya</taxon>
        <taxon>Basidiomycota</taxon>
        <taxon>Agaricomycotina</taxon>
        <taxon>Agaricomycetes</taxon>
        <taxon>Agaricomycetidae</taxon>
        <taxon>Agaricales</taxon>
        <taxon>Agaricineae</taxon>
        <taxon>Agaricaceae</taxon>
        <taxon>Leucocoprinus</taxon>
    </lineage>
</organism>
<keyword evidence="2" id="KW-0812">Transmembrane</keyword>
<name>A0AAD5VXZ7_9AGAR</name>
<comment type="caution">
    <text evidence="3">The sequence shown here is derived from an EMBL/GenBank/DDBJ whole genome shotgun (WGS) entry which is preliminary data.</text>
</comment>
<evidence type="ECO:0000256" key="2">
    <source>
        <dbReference type="SAM" id="Phobius"/>
    </source>
</evidence>
<feature type="compositionally biased region" description="Polar residues" evidence="1">
    <location>
        <begin position="44"/>
        <end position="60"/>
    </location>
</feature>
<proteinExistence type="predicted"/>
<feature type="region of interest" description="Disordered" evidence="1">
    <location>
        <begin position="125"/>
        <end position="160"/>
    </location>
</feature>
<dbReference type="Proteomes" id="UP001213000">
    <property type="component" value="Unassembled WGS sequence"/>
</dbReference>
<sequence length="284" mass="30202">MLPSVSSSTLEPEERLILGKQNNQLNTPPAGPHSLPTDIPPSPESQLFSSQMHAAITQGTHEPRPSQAGSAPQIPEALSQNTWVSEAHEIPLPPYPVATSSAKEGHEPSPCELFDLEAQSSVPSSSSSSLFSLSSSSTSPGLANQTIETSGREHSLPASEGSDIIKSEPELLRSPSPVHRPSSVRHALMKIKMPSRPRPIIQTLRVTGTHSGFALRSWLVFIIKLLFKAVISILMALIVISPILMIGGIVVGVYFGAKSSSPAQDSMHPAIPTGPWTGRSGGWI</sequence>
<feature type="region of interest" description="Disordered" evidence="1">
    <location>
        <begin position="1"/>
        <end position="85"/>
    </location>
</feature>
<keyword evidence="2" id="KW-1133">Transmembrane helix</keyword>
<accession>A0AAD5VXZ7</accession>
<keyword evidence="2" id="KW-0472">Membrane</keyword>
<evidence type="ECO:0000313" key="4">
    <source>
        <dbReference type="Proteomes" id="UP001213000"/>
    </source>
</evidence>
<feature type="compositionally biased region" description="Polar residues" evidence="1">
    <location>
        <begin position="1"/>
        <end position="10"/>
    </location>
</feature>
<feature type="compositionally biased region" description="Polar residues" evidence="1">
    <location>
        <begin position="140"/>
        <end position="149"/>
    </location>
</feature>
<feature type="transmembrane region" description="Helical" evidence="2">
    <location>
        <begin position="225"/>
        <end position="257"/>
    </location>
</feature>
<evidence type="ECO:0000256" key="1">
    <source>
        <dbReference type="SAM" id="MobiDB-lite"/>
    </source>
</evidence>
<feature type="compositionally biased region" description="Low complexity" evidence="1">
    <location>
        <begin position="125"/>
        <end position="139"/>
    </location>
</feature>